<dbReference type="InterPro" id="IPR051264">
    <property type="entry name" value="FAD-oxidored/transferase_4"/>
</dbReference>
<dbReference type="PROSITE" id="PS51387">
    <property type="entry name" value="FAD_PCMH"/>
    <property type="match status" value="1"/>
</dbReference>
<evidence type="ECO:0000256" key="2">
    <source>
        <dbReference type="ARBA" id="ARBA00022630"/>
    </source>
</evidence>
<comment type="caution">
    <text evidence="5">The sequence shown here is derived from an EMBL/GenBank/DDBJ whole genome shotgun (WGS) entry which is preliminary data.</text>
</comment>
<dbReference type="Gene3D" id="3.30.465.10">
    <property type="match status" value="1"/>
</dbReference>
<accession>A0ABX1F1L7</accession>
<evidence type="ECO:0000256" key="1">
    <source>
        <dbReference type="ARBA" id="ARBA00008000"/>
    </source>
</evidence>
<dbReference type="InterPro" id="IPR016169">
    <property type="entry name" value="FAD-bd_PCMH_sub2"/>
</dbReference>
<dbReference type="PANTHER" id="PTHR43716:SF2">
    <property type="entry name" value="BLL6224 PROTEIN"/>
    <property type="match status" value="1"/>
</dbReference>
<dbReference type="InterPro" id="IPR004113">
    <property type="entry name" value="FAD-bd_oxidored_4_C"/>
</dbReference>
<dbReference type="PANTHER" id="PTHR43716">
    <property type="entry name" value="D-2-HYDROXYGLUTARATE DEHYDROGENASE, MITOCHONDRIAL"/>
    <property type="match status" value="1"/>
</dbReference>
<evidence type="ECO:0000259" key="4">
    <source>
        <dbReference type="PROSITE" id="PS51387"/>
    </source>
</evidence>
<dbReference type="Proteomes" id="UP000765160">
    <property type="component" value="Unassembled WGS sequence"/>
</dbReference>
<dbReference type="InterPro" id="IPR016167">
    <property type="entry name" value="FAD-bd_PCMH_sub1"/>
</dbReference>
<gene>
    <name evidence="5" type="ORF">HB662_15710</name>
</gene>
<evidence type="ECO:0000256" key="3">
    <source>
        <dbReference type="ARBA" id="ARBA00022827"/>
    </source>
</evidence>
<protein>
    <submittedName>
        <fullName evidence="5">FAD-binding oxidoreductase</fullName>
    </submittedName>
</protein>
<dbReference type="SUPFAM" id="SSF56176">
    <property type="entry name" value="FAD-binding/transporter-associated domain-like"/>
    <property type="match status" value="1"/>
</dbReference>
<dbReference type="EMBL" id="JAAVTX010000004">
    <property type="protein sequence ID" value="NKE46232.1"/>
    <property type="molecule type" value="Genomic_DNA"/>
</dbReference>
<keyword evidence="2" id="KW-0285">Flavoprotein</keyword>
<dbReference type="InterPro" id="IPR016171">
    <property type="entry name" value="Vanillyl_alc_oxidase_C-sub2"/>
</dbReference>
<dbReference type="Gene3D" id="1.10.45.10">
    <property type="entry name" value="Vanillyl-alcohol Oxidase, Chain A, domain 4"/>
    <property type="match status" value="1"/>
</dbReference>
<dbReference type="SUPFAM" id="SSF55103">
    <property type="entry name" value="FAD-linked oxidases, C-terminal domain"/>
    <property type="match status" value="1"/>
</dbReference>
<dbReference type="InterPro" id="IPR036318">
    <property type="entry name" value="FAD-bd_PCMH-like_sf"/>
</dbReference>
<name>A0ABX1F1L7_9PROT</name>
<organism evidence="5 6">
    <name type="scientific">Falsiroseomonas frigidaquae</name>
    <dbReference type="NCBI Taxonomy" id="487318"/>
    <lineage>
        <taxon>Bacteria</taxon>
        <taxon>Pseudomonadati</taxon>
        <taxon>Pseudomonadota</taxon>
        <taxon>Alphaproteobacteria</taxon>
        <taxon>Acetobacterales</taxon>
        <taxon>Roseomonadaceae</taxon>
        <taxon>Falsiroseomonas</taxon>
    </lineage>
</organism>
<keyword evidence="3" id="KW-0274">FAD</keyword>
<dbReference type="InterPro" id="IPR006094">
    <property type="entry name" value="Oxid_FAD_bind_N"/>
</dbReference>
<evidence type="ECO:0000313" key="6">
    <source>
        <dbReference type="Proteomes" id="UP000765160"/>
    </source>
</evidence>
<dbReference type="Pfam" id="PF02913">
    <property type="entry name" value="FAD-oxidase_C"/>
    <property type="match status" value="1"/>
</dbReference>
<dbReference type="Pfam" id="PF01565">
    <property type="entry name" value="FAD_binding_4"/>
    <property type="match status" value="1"/>
</dbReference>
<dbReference type="Gene3D" id="3.30.70.2740">
    <property type="match status" value="1"/>
</dbReference>
<sequence length="474" mass="49959">MNDALQDELAALLGTAHVLTGDAATPYLTDWRKLVQGRARLVARPGSTEEVAAVMRACAARGVPVVPQGGNTGQVAGGVPGPEGDAVLLSLARMNRVRAIDAQNDTITVEAGCILQALQQAAREAGRLFPLSLGAEGSCMIGGNLASNAGGTQVLRYGNARELCLGLEVVLADGEVWHGLRGLRKDNGGYDLRDLFIGSEGTLGIITAATLKLFPLPAARCTAFAALAGIQDAGRFLARCRAGLHAVLTGFELISGDCLRLVTRTYPQQRAPLATLDAPWYVLLETSDSEDEAQALARLEAVLATALEAGEIGDVALAQSSAQARAMWQLRESITLALAEDGKCIKHDVSLPVSAIPSFVEGCDAALRRAFPGVRNFTFGHLGDGNLHYNVARPEGLDDAALHAMQPGLSRLVHDAVHALGGSISAEQGIGRIRTEDLLRYKPAVELRLMRAIKQAIDPRGLLNPGVLLQPPPL</sequence>
<dbReference type="RefSeq" id="WP_168050736.1">
    <property type="nucleotide sequence ID" value="NZ_JAATJR010000004.1"/>
</dbReference>
<dbReference type="Gene3D" id="3.30.70.2190">
    <property type="match status" value="1"/>
</dbReference>
<feature type="domain" description="FAD-binding PCMH-type" evidence="4">
    <location>
        <begin position="34"/>
        <end position="216"/>
    </location>
</feature>
<dbReference type="InterPro" id="IPR016166">
    <property type="entry name" value="FAD-bd_PCMH"/>
</dbReference>
<keyword evidence="6" id="KW-1185">Reference proteome</keyword>
<dbReference type="InterPro" id="IPR016164">
    <property type="entry name" value="FAD-linked_Oxase-like_C"/>
</dbReference>
<comment type="similarity">
    <text evidence="1">Belongs to the FAD-binding oxidoreductase/transferase type 4 family.</text>
</comment>
<evidence type="ECO:0000313" key="5">
    <source>
        <dbReference type="EMBL" id="NKE46232.1"/>
    </source>
</evidence>
<reference evidence="5 6" key="1">
    <citation type="submission" date="2020-03" db="EMBL/GenBank/DDBJ databases">
        <title>Roseomonas selenitidurans sp. nov. isolated from soil.</title>
        <authorList>
            <person name="Liu H."/>
        </authorList>
    </citation>
    <scope>NUCLEOTIDE SEQUENCE [LARGE SCALE GENOMIC DNA]</scope>
    <source>
        <strain evidence="5 6">JCM 15073</strain>
    </source>
</reference>
<dbReference type="Gene3D" id="3.30.43.10">
    <property type="entry name" value="Uridine Diphospho-n-acetylenolpyruvylglucosamine Reductase, domain 2"/>
    <property type="match status" value="1"/>
</dbReference>
<proteinExistence type="inferred from homology"/>